<organism evidence="1 2">
    <name type="scientific">Nocardia cyriacigeorgica</name>
    <dbReference type="NCBI Taxonomy" id="135487"/>
    <lineage>
        <taxon>Bacteria</taxon>
        <taxon>Bacillati</taxon>
        <taxon>Actinomycetota</taxon>
        <taxon>Actinomycetes</taxon>
        <taxon>Mycobacteriales</taxon>
        <taxon>Nocardiaceae</taxon>
        <taxon>Nocardia</taxon>
    </lineage>
</organism>
<dbReference type="PANTHER" id="PTHR23026">
    <property type="entry name" value="NADPH NITROREDUCTASE"/>
    <property type="match status" value="1"/>
</dbReference>
<dbReference type="Gene3D" id="3.40.109.10">
    <property type="entry name" value="NADH Oxidase"/>
    <property type="match status" value="1"/>
</dbReference>
<dbReference type="NCBIfam" id="NF047509">
    <property type="entry name" value="Rv3131_FMN_oxido"/>
    <property type="match status" value="1"/>
</dbReference>
<sequence>MSSPSPDLATVRSVLARASRAPSLHNSQPWRWRWDGIDTDLFLAPARLLPATDTFNRQGMLACGVMLDHAAVAWAAAGWEVQVSRFPEPPDRSHIATLRPLRRHVPVEPDQLLAAAIDDRYTDRMVMAAPEGWPAVEIVLDHLCRRHSVSLLVLDEAQRRELVKISQVATGLRRYDPKYQSELAWWTAMPEGEPGVPASTLPTAEQRARVASGRTFPAGTADSDSEVDDQATVLMLSSADDSPNALIDCGAALSAVLLESTVQALSTCTLTHMTELPAARNMLVELTGEAHPQVLIRVGRPLAARPPRTPRRTVDEILEVTSRQ</sequence>
<evidence type="ECO:0000313" key="2">
    <source>
        <dbReference type="Proteomes" id="UP000471166"/>
    </source>
</evidence>
<dbReference type="InterPro" id="IPR000415">
    <property type="entry name" value="Nitroreductase-like"/>
</dbReference>
<accession>A0A6P1CJC6</accession>
<protein>
    <recommendedName>
        <fullName evidence="3">NAD(P)H nitroreductase</fullName>
    </recommendedName>
</protein>
<name>A0A6P1CJC6_9NOCA</name>
<proteinExistence type="predicted"/>
<dbReference type="GO" id="GO:0016491">
    <property type="term" value="F:oxidoreductase activity"/>
    <property type="evidence" value="ECO:0007669"/>
    <property type="project" value="InterPro"/>
</dbReference>
<gene>
    <name evidence="1" type="ORF">GV791_09065</name>
</gene>
<comment type="caution">
    <text evidence="1">The sequence shown here is derived from an EMBL/GenBank/DDBJ whole genome shotgun (WGS) entry which is preliminary data.</text>
</comment>
<dbReference type="RefSeq" id="WP_081505405.1">
    <property type="nucleotide sequence ID" value="NZ_AP026975.1"/>
</dbReference>
<evidence type="ECO:0008006" key="3">
    <source>
        <dbReference type="Google" id="ProtNLM"/>
    </source>
</evidence>
<dbReference type="AlphaFoldDB" id="A0A6P1CJC6"/>
<dbReference type="PANTHER" id="PTHR23026:SF123">
    <property type="entry name" value="NAD(P)H NITROREDUCTASE RV3131-RELATED"/>
    <property type="match status" value="1"/>
</dbReference>
<evidence type="ECO:0000313" key="1">
    <source>
        <dbReference type="EMBL" id="NEW32711.1"/>
    </source>
</evidence>
<dbReference type="EMBL" id="JAAGVB010000011">
    <property type="protein sequence ID" value="NEW32711.1"/>
    <property type="molecule type" value="Genomic_DNA"/>
</dbReference>
<dbReference type="InterPro" id="IPR050627">
    <property type="entry name" value="Nitroreductase/BluB"/>
</dbReference>
<reference evidence="1 2" key="1">
    <citation type="submission" date="2020-01" db="EMBL/GenBank/DDBJ databases">
        <title>Genetics and antimicrobial susceptibilities of Nocardia species isolated from the soil; a comparison with species isolated from humans.</title>
        <authorList>
            <person name="Carrasco G."/>
            <person name="Monzon S."/>
            <person name="Sansegundo M."/>
            <person name="Garcia E."/>
            <person name="Garrido N."/>
            <person name="Medina M.J."/>
            <person name="Villalon P."/>
            <person name="Ramirez-Arocha A.C."/>
            <person name="Jimenez P."/>
            <person name="Cuesta I."/>
            <person name="Valdezate S."/>
        </authorList>
    </citation>
    <scope>NUCLEOTIDE SEQUENCE [LARGE SCALE GENOMIC DNA]</scope>
    <source>
        <strain evidence="1 2">CNM20110626</strain>
    </source>
</reference>
<dbReference type="SUPFAM" id="SSF55469">
    <property type="entry name" value="FMN-dependent nitroreductase-like"/>
    <property type="match status" value="1"/>
</dbReference>
<dbReference type="Proteomes" id="UP000471166">
    <property type="component" value="Unassembled WGS sequence"/>
</dbReference>